<evidence type="ECO:0000313" key="2">
    <source>
        <dbReference type="Proteomes" id="UP000799755"/>
    </source>
</evidence>
<dbReference type="Proteomes" id="UP000799755">
    <property type="component" value="Unassembled WGS sequence"/>
</dbReference>
<reference evidence="1" key="1">
    <citation type="journal article" date="2020" name="Stud. Mycol.">
        <title>101 Dothideomycetes genomes: a test case for predicting lifestyles and emergence of pathogens.</title>
        <authorList>
            <person name="Haridas S."/>
            <person name="Albert R."/>
            <person name="Binder M."/>
            <person name="Bloem J."/>
            <person name="Labutti K."/>
            <person name="Salamov A."/>
            <person name="Andreopoulos B."/>
            <person name="Baker S."/>
            <person name="Barry K."/>
            <person name="Bills G."/>
            <person name="Bluhm B."/>
            <person name="Cannon C."/>
            <person name="Castanera R."/>
            <person name="Culley D."/>
            <person name="Daum C."/>
            <person name="Ezra D."/>
            <person name="Gonzalez J."/>
            <person name="Henrissat B."/>
            <person name="Kuo A."/>
            <person name="Liang C."/>
            <person name="Lipzen A."/>
            <person name="Lutzoni F."/>
            <person name="Magnuson J."/>
            <person name="Mondo S."/>
            <person name="Nolan M."/>
            <person name="Ohm R."/>
            <person name="Pangilinan J."/>
            <person name="Park H.-J."/>
            <person name="Ramirez L."/>
            <person name="Alfaro M."/>
            <person name="Sun H."/>
            <person name="Tritt A."/>
            <person name="Yoshinaga Y."/>
            <person name="Zwiers L.-H."/>
            <person name="Turgeon B."/>
            <person name="Goodwin S."/>
            <person name="Spatafora J."/>
            <person name="Crous P."/>
            <person name="Grigoriev I."/>
        </authorList>
    </citation>
    <scope>NUCLEOTIDE SEQUENCE</scope>
    <source>
        <strain evidence="1">ATCC 200398</strain>
    </source>
</reference>
<organism evidence="1 2">
    <name type="scientific">Lindgomyces ingoldianus</name>
    <dbReference type="NCBI Taxonomy" id="673940"/>
    <lineage>
        <taxon>Eukaryota</taxon>
        <taxon>Fungi</taxon>
        <taxon>Dikarya</taxon>
        <taxon>Ascomycota</taxon>
        <taxon>Pezizomycotina</taxon>
        <taxon>Dothideomycetes</taxon>
        <taxon>Pleosporomycetidae</taxon>
        <taxon>Pleosporales</taxon>
        <taxon>Lindgomycetaceae</taxon>
        <taxon>Lindgomyces</taxon>
    </lineage>
</organism>
<protein>
    <submittedName>
        <fullName evidence="1">Uncharacterized protein</fullName>
    </submittedName>
</protein>
<comment type="caution">
    <text evidence="1">The sequence shown here is derived from an EMBL/GenBank/DDBJ whole genome shotgun (WGS) entry which is preliminary data.</text>
</comment>
<proteinExistence type="predicted"/>
<gene>
    <name evidence="1" type="ORF">BDR25DRAFT_363713</name>
</gene>
<accession>A0ACB6Q811</accession>
<sequence>MLIYKAQVIRPPNRSGEAILALESYYVRLEALASAWALIGRHFGKKLDPLSVSNKRKVRMDHQDESFRKGGAHKLCLIFKHAERVRKGVESQPDEWAKLRNAPPCRPDGHEVKWVVWVTKVEILGLDCLLKKIRLPTFRIIKVEHGVTKEVPKLTTHNGEKRVSRLPLQLWQLLHILSEV</sequence>
<evidence type="ECO:0000313" key="1">
    <source>
        <dbReference type="EMBL" id="KAF2462655.1"/>
    </source>
</evidence>
<keyword evidence="2" id="KW-1185">Reference proteome</keyword>
<name>A0ACB6Q811_9PLEO</name>
<dbReference type="EMBL" id="MU003568">
    <property type="protein sequence ID" value="KAF2462655.1"/>
    <property type="molecule type" value="Genomic_DNA"/>
</dbReference>